<proteinExistence type="predicted"/>
<dbReference type="AlphaFoldDB" id="A0A554RHU3"/>
<name>A0A554RHU3_9ACTN</name>
<reference evidence="1 2" key="1">
    <citation type="submission" date="2019-07" db="EMBL/GenBank/DDBJ databases">
        <authorList>
            <person name="Zhao L.H."/>
        </authorList>
    </citation>
    <scope>NUCLEOTIDE SEQUENCE [LARGE SCALE GENOMIC DNA]</scope>
    <source>
        <strain evidence="1 2">Co35</strain>
    </source>
</reference>
<dbReference type="RefSeq" id="WP_143914931.1">
    <property type="nucleotide sequence ID" value="NZ_VLNT01000030.1"/>
</dbReference>
<protein>
    <submittedName>
        <fullName evidence="1">Uncharacterized protein</fullName>
    </submittedName>
</protein>
<comment type="caution">
    <text evidence="1">The sequence shown here is derived from an EMBL/GenBank/DDBJ whole genome shotgun (WGS) entry which is preliminary data.</text>
</comment>
<organism evidence="1 2">
    <name type="scientific">Aeromicrobium piscarium</name>
    <dbReference type="NCBI Taxonomy" id="2590901"/>
    <lineage>
        <taxon>Bacteria</taxon>
        <taxon>Bacillati</taxon>
        <taxon>Actinomycetota</taxon>
        <taxon>Actinomycetes</taxon>
        <taxon>Propionibacteriales</taxon>
        <taxon>Nocardioidaceae</taxon>
        <taxon>Aeromicrobium</taxon>
    </lineage>
</organism>
<gene>
    <name evidence="1" type="ORF">FNM00_18065</name>
</gene>
<dbReference type="Proteomes" id="UP000316988">
    <property type="component" value="Unassembled WGS sequence"/>
</dbReference>
<evidence type="ECO:0000313" key="2">
    <source>
        <dbReference type="Proteomes" id="UP000316988"/>
    </source>
</evidence>
<evidence type="ECO:0000313" key="1">
    <source>
        <dbReference type="EMBL" id="TSD53675.1"/>
    </source>
</evidence>
<dbReference type="EMBL" id="VLNT01000030">
    <property type="protein sequence ID" value="TSD53675.1"/>
    <property type="molecule type" value="Genomic_DNA"/>
</dbReference>
<dbReference type="OrthoDB" id="3749016at2"/>
<keyword evidence="2" id="KW-1185">Reference proteome</keyword>
<accession>A0A554RHU3</accession>
<sequence length="67" mass="7156">MEPHPPAGELGPLDERLRDDAVLAEIDLVSRLMIAASGAVTPLTGAEIDALLGLDLPVTHDQQMNER</sequence>